<feature type="domain" description="DUF637" evidence="7">
    <location>
        <begin position="113"/>
        <end position="266"/>
    </location>
</feature>
<evidence type="ECO:0000256" key="5">
    <source>
        <dbReference type="SAM" id="MobiDB-lite"/>
    </source>
</evidence>
<dbReference type="STRING" id="395495.Lcho_2308"/>
<evidence type="ECO:0000313" key="9">
    <source>
        <dbReference type="Proteomes" id="UP000001693"/>
    </source>
</evidence>
<dbReference type="InterPro" id="IPR006914">
    <property type="entry name" value="VENN_dom"/>
</dbReference>
<keyword evidence="9" id="KW-1185">Reference proteome</keyword>
<keyword evidence="3" id="KW-1266">Target cell cytoplasm</keyword>
<dbReference type="KEGG" id="lch:Lcho_2308"/>
<dbReference type="EMBL" id="CP001013">
    <property type="protein sequence ID" value="ACB34574.1"/>
    <property type="molecule type" value="Genomic_DNA"/>
</dbReference>
<gene>
    <name evidence="8" type="ordered locus">Lcho_2308</name>
</gene>
<dbReference type="RefSeq" id="WP_012347332.1">
    <property type="nucleotide sequence ID" value="NC_010524.1"/>
</dbReference>
<evidence type="ECO:0000259" key="6">
    <source>
        <dbReference type="Pfam" id="PF04829"/>
    </source>
</evidence>
<evidence type="ECO:0000256" key="4">
    <source>
        <dbReference type="ARBA" id="ARBA00023026"/>
    </source>
</evidence>
<dbReference type="Proteomes" id="UP000001693">
    <property type="component" value="Chromosome"/>
</dbReference>
<comment type="subcellular location">
    <subcellularLocation>
        <location evidence="1">Target cell</location>
        <location evidence="1">Target cell cytoplasm</location>
    </subcellularLocation>
</comment>
<reference evidence="8 9" key="1">
    <citation type="submission" date="2008-03" db="EMBL/GenBank/DDBJ databases">
        <title>Complete sequence of Leptothrix cholodnii SP-6.</title>
        <authorList>
            <consortium name="US DOE Joint Genome Institute"/>
            <person name="Copeland A."/>
            <person name="Lucas S."/>
            <person name="Lapidus A."/>
            <person name="Glavina del Rio T."/>
            <person name="Dalin E."/>
            <person name="Tice H."/>
            <person name="Bruce D."/>
            <person name="Goodwin L."/>
            <person name="Pitluck S."/>
            <person name="Chertkov O."/>
            <person name="Brettin T."/>
            <person name="Detter J.C."/>
            <person name="Han C."/>
            <person name="Kuske C.R."/>
            <person name="Schmutz J."/>
            <person name="Larimer F."/>
            <person name="Land M."/>
            <person name="Hauser L."/>
            <person name="Kyrpides N."/>
            <person name="Lykidis A."/>
            <person name="Emerson D."/>
            <person name="Richardson P."/>
        </authorList>
    </citation>
    <scope>NUCLEOTIDE SEQUENCE [LARGE SCALE GENOMIC DNA]</scope>
    <source>
        <strain evidence="9">ATCC 51168 / LMG 8142 / SP-6</strain>
    </source>
</reference>
<sequence>MSVSGHFRLSSYPRDSDSYRGDNYSDAGGIPAGDFKTQIQSLSQQPGMAYLQTLTTRSDVNWQPVKLAHDQWRYDQQGLTPAGAALLSVAVAWATGGMGAGLVGTTGTTTSLMANAAFSSLASQASITLINNRGDIGKTLKDLGRSDTVKATLAAALTAGALDKIGTLPGMDTLSKSTAFTDKLTANLVNAGGRALTNTAINGGSLEDALKGAMIGGLVDTAHGAVASEIKGLEADYLTHKLAHALAGCAAGAAAQGTCKDGAIGAAVGEMVAELVPKPAAGASKATVDAYNAKSKAYSQLIAGGVAAYSGGNAQSAITTAEIAVQNNYLSKPQLVALQGELNTCQTSNCTETQTNAILDKYAKLSATNDAALAACTTQVCVDTHRKALVDAAGLSASVMWQVGNARGNPLLIGELMGRQNQASNLQYLQGRAERIEQARKQLDQYVSTNCQSLTQAACGTKLQQSQSFASTLTDIFVGFTPVGIAVDIKDLLQAKTMGDYSLAVLGTVLPGLGDGVKGLVKANNALPIPAKTIAQNGLKIESNTKHTLGQLGNRSDAGIEPRNSLELFNNSIPDPTNQGVRWSVDVDGGVHRFSGKGGDGTYHWNGSTSDDRNPIPQNKKYIPQTVLSLTKMKRKG</sequence>
<feature type="domain" description="VENN motif-containing" evidence="6">
    <location>
        <begin position="297"/>
        <end position="332"/>
    </location>
</feature>
<dbReference type="InterPro" id="IPR006915">
    <property type="entry name" value="DUF637_hemagglutn_put"/>
</dbReference>
<dbReference type="AlphaFoldDB" id="B1Y452"/>
<evidence type="ECO:0000256" key="3">
    <source>
        <dbReference type="ARBA" id="ARBA00022913"/>
    </source>
</evidence>
<protein>
    <submittedName>
        <fullName evidence="8">Uncharacterized protein</fullName>
    </submittedName>
</protein>
<dbReference type="GO" id="GO:0090729">
    <property type="term" value="F:toxin activity"/>
    <property type="evidence" value="ECO:0007669"/>
    <property type="project" value="UniProtKB-KW"/>
</dbReference>
<dbReference type="HOGENOM" id="CLU_429491_0_0_4"/>
<proteinExistence type="predicted"/>
<dbReference type="Pfam" id="PF04830">
    <property type="entry name" value="DUF637"/>
    <property type="match status" value="1"/>
</dbReference>
<organism evidence="8 9">
    <name type="scientific">Leptothrix cholodnii (strain ATCC 51168 / LMG 8142 / SP-6)</name>
    <name type="common">Leptothrix discophora (strain SP-6)</name>
    <dbReference type="NCBI Taxonomy" id="395495"/>
    <lineage>
        <taxon>Bacteria</taxon>
        <taxon>Pseudomonadati</taxon>
        <taxon>Pseudomonadota</taxon>
        <taxon>Betaproteobacteria</taxon>
        <taxon>Burkholderiales</taxon>
        <taxon>Sphaerotilaceae</taxon>
        <taxon>Leptothrix</taxon>
    </lineage>
</organism>
<name>B1Y452_LEPCP</name>
<feature type="region of interest" description="Disordered" evidence="5">
    <location>
        <begin position="598"/>
        <end position="619"/>
    </location>
</feature>
<evidence type="ECO:0000256" key="1">
    <source>
        <dbReference type="ARBA" id="ARBA00004219"/>
    </source>
</evidence>
<evidence type="ECO:0000313" key="8">
    <source>
        <dbReference type="EMBL" id="ACB34574.1"/>
    </source>
</evidence>
<keyword evidence="4" id="KW-0843">Virulence</keyword>
<dbReference type="eggNOG" id="COG3210">
    <property type="taxonomic scope" value="Bacteria"/>
</dbReference>
<dbReference type="Pfam" id="PF04829">
    <property type="entry name" value="PT-VENN"/>
    <property type="match status" value="1"/>
</dbReference>
<accession>B1Y452</accession>
<evidence type="ECO:0000259" key="7">
    <source>
        <dbReference type="Pfam" id="PF04830"/>
    </source>
</evidence>
<keyword evidence="2" id="KW-0800">Toxin</keyword>
<evidence type="ECO:0000256" key="2">
    <source>
        <dbReference type="ARBA" id="ARBA00022656"/>
    </source>
</evidence>